<feature type="compositionally biased region" description="Basic and acidic residues" evidence="1">
    <location>
        <begin position="155"/>
        <end position="172"/>
    </location>
</feature>
<gene>
    <name evidence="2" type="ORF">RRG08_011979</name>
</gene>
<feature type="region of interest" description="Disordered" evidence="1">
    <location>
        <begin position="152"/>
        <end position="183"/>
    </location>
</feature>
<dbReference type="EMBL" id="JAWDGP010003945">
    <property type="protein sequence ID" value="KAK3769307.1"/>
    <property type="molecule type" value="Genomic_DNA"/>
</dbReference>
<dbReference type="Proteomes" id="UP001283361">
    <property type="component" value="Unassembled WGS sequence"/>
</dbReference>
<protein>
    <submittedName>
        <fullName evidence="2">Uncharacterized protein</fullName>
    </submittedName>
</protein>
<evidence type="ECO:0000313" key="2">
    <source>
        <dbReference type="EMBL" id="KAK3769307.1"/>
    </source>
</evidence>
<name>A0AAE1DG66_9GAST</name>
<organism evidence="2 3">
    <name type="scientific">Elysia crispata</name>
    <name type="common">lettuce slug</name>
    <dbReference type="NCBI Taxonomy" id="231223"/>
    <lineage>
        <taxon>Eukaryota</taxon>
        <taxon>Metazoa</taxon>
        <taxon>Spiralia</taxon>
        <taxon>Lophotrochozoa</taxon>
        <taxon>Mollusca</taxon>
        <taxon>Gastropoda</taxon>
        <taxon>Heterobranchia</taxon>
        <taxon>Euthyneura</taxon>
        <taxon>Panpulmonata</taxon>
        <taxon>Sacoglossa</taxon>
        <taxon>Placobranchoidea</taxon>
        <taxon>Plakobranchidae</taxon>
        <taxon>Elysia</taxon>
    </lineage>
</organism>
<keyword evidence="3" id="KW-1185">Reference proteome</keyword>
<evidence type="ECO:0000256" key="1">
    <source>
        <dbReference type="SAM" id="MobiDB-lite"/>
    </source>
</evidence>
<reference evidence="2" key="1">
    <citation type="journal article" date="2023" name="G3 (Bethesda)">
        <title>A reference genome for the long-term kleptoplast-retaining sea slug Elysia crispata morphotype clarki.</title>
        <authorList>
            <person name="Eastman K.E."/>
            <person name="Pendleton A.L."/>
            <person name="Shaikh M.A."/>
            <person name="Suttiyut T."/>
            <person name="Ogas R."/>
            <person name="Tomko P."/>
            <person name="Gavelis G."/>
            <person name="Widhalm J.R."/>
            <person name="Wisecaver J.H."/>
        </authorList>
    </citation>
    <scope>NUCLEOTIDE SEQUENCE</scope>
    <source>
        <strain evidence="2">ECLA1</strain>
    </source>
</reference>
<dbReference type="AlphaFoldDB" id="A0AAE1DG66"/>
<evidence type="ECO:0000313" key="3">
    <source>
        <dbReference type="Proteomes" id="UP001283361"/>
    </source>
</evidence>
<proteinExistence type="predicted"/>
<comment type="caution">
    <text evidence="2">The sequence shown here is derived from an EMBL/GenBank/DDBJ whole genome shotgun (WGS) entry which is preliminary data.</text>
</comment>
<accession>A0AAE1DG66</accession>
<sequence length="206" mass="24090">MDIIISGCEPIIGLQVTHFKETCADHPRNLNTKIERGVHTTFAVHLFSELSEEMGSIRIDHQSDHRTVTMADSQACLETDATADELKPQILNANHQDSLFGNSFTSRSYYVVHPEWISEAGSNPQPDPLHRLPWPWEQPRYRVNMQVPITYKAPQEAEMKKEKSEDKEKREREEEEDRFLQEEIPPISYQLSQMYKSTHPQYMMRY</sequence>